<dbReference type="SUPFAM" id="SSF50952">
    <property type="entry name" value="Soluble quinoprotein glucose dehydrogenase"/>
    <property type="match status" value="1"/>
</dbReference>
<feature type="domain" description="Cytochrome c" evidence="5">
    <location>
        <begin position="38"/>
        <end position="129"/>
    </location>
</feature>
<organism evidence="6 7">
    <name type="scientific">Spirosoma liriopis</name>
    <dbReference type="NCBI Taxonomy" id="2937440"/>
    <lineage>
        <taxon>Bacteria</taxon>
        <taxon>Pseudomonadati</taxon>
        <taxon>Bacteroidota</taxon>
        <taxon>Cytophagia</taxon>
        <taxon>Cytophagales</taxon>
        <taxon>Cytophagaceae</taxon>
        <taxon>Spirosoma</taxon>
    </lineage>
</organism>
<dbReference type="InterPro" id="IPR009056">
    <property type="entry name" value="Cyt_c-like_dom"/>
</dbReference>
<keyword evidence="2 4" id="KW-0479">Metal-binding</keyword>
<evidence type="ECO:0000256" key="1">
    <source>
        <dbReference type="ARBA" id="ARBA00022617"/>
    </source>
</evidence>
<evidence type="ECO:0000313" key="6">
    <source>
        <dbReference type="EMBL" id="MCK8495015.1"/>
    </source>
</evidence>
<dbReference type="Pfam" id="PF00034">
    <property type="entry name" value="Cytochrom_C"/>
    <property type="match status" value="1"/>
</dbReference>
<dbReference type="InterPro" id="IPR011041">
    <property type="entry name" value="Quinoprot_gluc/sorb_DH_b-prop"/>
</dbReference>
<reference evidence="6 7" key="1">
    <citation type="submission" date="2022-04" db="EMBL/GenBank/DDBJ databases">
        <title>Spirosoma sp. strain RP8 genome sequencing and assembly.</title>
        <authorList>
            <person name="Jung Y."/>
        </authorList>
    </citation>
    <scope>NUCLEOTIDE SEQUENCE [LARGE SCALE GENOMIC DNA]</scope>
    <source>
        <strain evidence="6 7">RP8</strain>
    </source>
</reference>
<dbReference type="SUPFAM" id="SSF46626">
    <property type="entry name" value="Cytochrome c"/>
    <property type="match status" value="1"/>
</dbReference>
<dbReference type="PANTHER" id="PTHR19328:SF75">
    <property type="entry name" value="ALDOSE SUGAR DEHYDROGENASE YLII"/>
    <property type="match status" value="1"/>
</dbReference>
<dbReference type="EMBL" id="JALPRF010000005">
    <property type="protein sequence ID" value="MCK8495015.1"/>
    <property type="molecule type" value="Genomic_DNA"/>
</dbReference>
<dbReference type="Proteomes" id="UP001202180">
    <property type="component" value="Unassembled WGS sequence"/>
</dbReference>
<dbReference type="PROSITE" id="PS51007">
    <property type="entry name" value="CYTC"/>
    <property type="match status" value="1"/>
</dbReference>
<dbReference type="InterPro" id="IPR011042">
    <property type="entry name" value="6-blade_b-propeller_TolB-like"/>
</dbReference>
<dbReference type="Gene3D" id="1.10.760.10">
    <property type="entry name" value="Cytochrome c-like domain"/>
    <property type="match status" value="1"/>
</dbReference>
<keyword evidence="7" id="KW-1185">Reference proteome</keyword>
<dbReference type="InterPro" id="IPR036909">
    <property type="entry name" value="Cyt_c-like_dom_sf"/>
</dbReference>
<dbReference type="Gene3D" id="2.120.10.30">
    <property type="entry name" value="TolB, C-terminal domain"/>
    <property type="match status" value="1"/>
</dbReference>
<evidence type="ECO:0000256" key="4">
    <source>
        <dbReference type="PROSITE-ProRule" id="PRU00433"/>
    </source>
</evidence>
<keyword evidence="3 4" id="KW-0408">Iron</keyword>
<keyword evidence="1 4" id="KW-0349">Heme</keyword>
<accession>A0ABT0HS56</accession>
<gene>
    <name evidence="6" type="ORF">M0L20_24300</name>
</gene>
<sequence>MYLLVSAVGLYSNSFGQQPTKQVAAQSGIASAYSTDKQVLAKGQQLFQQNCTACHNFLQKGIGPNLAGVTSEVTPEWLKSFIRNAPQKIEQKDARAVRLFAEYKQYMPTFSQLSDSDTDALVAFLHAKRQRTPNVGDDKKLGVALTDPIPARIQQSGLRLHLTEVTTAPASAEKVPLARINKMQVLPGKPDRLFLEDLRGTLYEMVGDSLRVFMSFPSERPAFIHSPGHATGFGSYAFHPDFHTNGLFYTTHTEKPNTAPADFAYADSIKVSLQWVLTEWKLTDPAAKTFSGSGRELMRTNMVTTIHGVQEITFNPLAKAGSPDYGLLYIGVGDGGATENGYYFLCKDCNRVWGKVLRIDPKGTNSKNGRYGIPAQNPYAGANSQKGLPEVFCGGFRNPNRIAWTPDGKMLISDIGQAQSEELNVGVAGADYGWPEREGTFVINHRGRMDQVYALPKNDADFKYTYPVVQYDHDEGNAISSGFVYTGTAIPALTGKYIFGDIVNGRVYYVDSKQLQPGKQTPIQEFTVQVGGQNSTFQQLTNSKKTDLRFGVGLNNEFYLYTKADGKIYKVTDCSIDKSPISKQ</sequence>
<name>A0ABT0HS56_9BACT</name>
<comment type="caution">
    <text evidence="6">The sequence shown here is derived from an EMBL/GenBank/DDBJ whole genome shotgun (WGS) entry which is preliminary data.</text>
</comment>
<dbReference type="PANTHER" id="PTHR19328">
    <property type="entry name" value="HEDGEHOG-INTERACTING PROTEIN"/>
    <property type="match status" value="1"/>
</dbReference>
<evidence type="ECO:0000256" key="3">
    <source>
        <dbReference type="ARBA" id="ARBA00023004"/>
    </source>
</evidence>
<dbReference type="RefSeq" id="WP_248479670.1">
    <property type="nucleotide sequence ID" value="NZ_JALPRF010000005.1"/>
</dbReference>
<evidence type="ECO:0000259" key="5">
    <source>
        <dbReference type="PROSITE" id="PS51007"/>
    </source>
</evidence>
<dbReference type="InterPro" id="IPR012938">
    <property type="entry name" value="Glc/Sorbosone_DH"/>
</dbReference>
<protein>
    <submittedName>
        <fullName evidence="6">PQQ-dependent sugar dehydrogenase</fullName>
    </submittedName>
</protein>
<dbReference type="Pfam" id="PF07995">
    <property type="entry name" value="GSDH"/>
    <property type="match status" value="1"/>
</dbReference>
<evidence type="ECO:0000256" key="2">
    <source>
        <dbReference type="ARBA" id="ARBA00022723"/>
    </source>
</evidence>
<proteinExistence type="predicted"/>
<evidence type="ECO:0000313" key="7">
    <source>
        <dbReference type="Proteomes" id="UP001202180"/>
    </source>
</evidence>